<dbReference type="InterPro" id="IPR007048">
    <property type="entry name" value="IraD/Gp25-like"/>
</dbReference>
<dbReference type="Pfam" id="PF04965">
    <property type="entry name" value="GPW_gp25"/>
    <property type="match status" value="1"/>
</dbReference>
<feature type="domain" description="IraD/Gp25-like" evidence="2">
    <location>
        <begin position="22"/>
        <end position="123"/>
    </location>
</feature>
<evidence type="ECO:0000313" key="4">
    <source>
        <dbReference type="Proteomes" id="UP000255469"/>
    </source>
</evidence>
<dbReference type="Gene3D" id="3.10.450.40">
    <property type="match status" value="1"/>
</dbReference>
<evidence type="ECO:0000259" key="2">
    <source>
        <dbReference type="Pfam" id="PF04965"/>
    </source>
</evidence>
<name>A0A379EDQ2_9BACT</name>
<protein>
    <submittedName>
        <fullName evidence="3">Type VI secretion system lysozyme-like protein</fullName>
    </submittedName>
</protein>
<evidence type="ECO:0000313" key="3">
    <source>
        <dbReference type="EMBL" id="SUB94534.1"/>
    </source>
</evidence>
<dbReference type="SUPFAM" id="SSF160719">
    <property type="entry name" value="gpW/gp25-like"/>
    <property type="match status" value="1"/>
</dbReference>
<sequence>MEYLKLPLDLSSALEGKMERCSYEESIAQHIMTLIVSQYGEVESKDDYGSVIWNLEFNQTVFNQDWEENVKKSLERTISEYEHRLKDIKVHVELAEVEDEVRSKFPNARRRVRIGVKGVLISNDKPFHFSTYLYVSPLSQ</sequence>
<evidence type="ECO:0000256" key="1">
    <source>
        <dbReference type="SAM" id="Coils"/>
    </source>
</evidence>
<reference evidence="3 4" key="1">
    <citation type="submission" date="2018-06" db="EMBL/GenBank/DDBJ databases">
        <authorList>
            <consortium name="Pathogen Informatics"/>
            <person name="Doyle S."/>
        </authorList>
    </citation>
    <scope>NUCLEOTIDE SEQUENCE [LARGE SCALE GENOMIC DNA]</scope>
    <source>
        <strain evidence="3 4">NCTC13067</strain>
    </source>
</reference>
<proteinExistence type="predicted"/>
<dbReference type="RefSeq" id="WP_025067455.1">
    <property type="nucleotide sequence ID" value="NZ_UGTM01000002.1"/>
</dbReference>
<gene>
    <name evidence="3" type="ORF">NCTC13067_02407</name>
</gene>
<dbReference type="Proteomes" id="UP000255469">
    <property type="component" value="Unassembled WGS sequence"/>
</dbReference>
<keyword evidence="1" id="KW-0175">Coiled coil</keyword>
<accession>A0A379EDQ2</accession>
<feature type="coiled-coil region" evidence="1">
    <location>
        <begin position="71"/>
        <end position="98"/>
    </location>
</feature>
<organism evidence="3 4">
    <name type="scientific">Prevotella denticola</name>
    <dbReference type="NCBI Taxonomy" id="28129"/>
    <lineage>
        <taxon>Bacteria</taxon>
        <taxon>Pseudomonadati</taxon>
        <taxon>Bacteroidota</taxon>
        <taxon>Bacteroidia</taxon>
        <taxon>Bacteroidales</taxon>
        <taxon>Prevotellaceae</taxon>
        <taxon>Prevotella</taxon>
    </lineage>
</organism>
<dbReference type="AlphaFoldDB" id="A0A379EDQ2"/>
<dbReference type="EMBL" id="UGTM01000002">
    <property type="protein sequence ID" value="SUB94534.1"/>
    <property type="molecule type" value="Genomic_DNA"/>
</dbReference>